<dbReference type="InterPro" id="IPR001958">
    <property type="entry name" value="Tet-R_TetA/multi-R_MdtG-like"/>
</dbReference>
<evidence type="ECO:0000256" key="4">
    <source>
        <dbReference type="ARBA" id="ARBA00022989"/>
    </source>
</evidence>
<feature type="compositionally biased region" description="Polar residues" evidence="6">
    <location>
        <begin position="498"/>
        <end position="513"/>
    </location>
</feature>
<dbReference type="PRINTS" id="PR01035">
    <property type="entry name" value="TCRTETA"/>
</dbReference>
<evidence type="ECO:0000256" key="6">
    <source>
        <dbReference type="SAM" id="MobiDB-lite"/>
    </source>
</evidence>
<evidence type="ECO:0000256" key="5">
    <source>
        <dbReference type="ARBA" id="ARBA00023136"/>
    </source>
</evidence>
<reference evidence="9 10" key="1">
    <citation type="submission" date="2023-03" db="EMBL/GenBank/DDBJ databases">
        <title>Genome sequence of Lichtheimia ornata CBS 291.66.</title>
        <authorList>
            <person name="Mohabir J.T."/>
            <person name="Shea T.P."/>
            <person name="Kurbessoian T."/>
            <person name="Berby B."/>
            <person name="Fontaine J."/>
            <person name="Livny J."/>
            <person name="Gnirke A."/>
            <person name="Stajich J.E."/>
            <person name="Cuomo C.A."/>
        </authorList>
    </citation>
    <scope>NUCLEOTIDE SEQUENCE [LARGE SCALE GENOMIC DNA]</scope>
    <source>
        <strain evidence="9">CBS 291.66</strain>
    </source>
</reference>
<feature type="transmembrane region" description="Helical" evidence="7">
    <location>
        <begin position="466"/>
        <end position="485"/>
    </location>
</feature>
<accession>A0AAD7XY76</accession>
<comment type="caution">
    <text evidence="9">The sequence shown here is derived from an EMBL/GenBank/DDBJ whole genome shotgun (WGS) entry which is preliminary data.</text>
</comment>
<name>A0AAD7XY76_9FUNG</name>
<keyword evidence="5 7" id="KW-0472">Membrane</keyword>
<keyword evidence="2" id="KW-0813">Transport</keyword>
<dbReference type="SUPFAM" id="SSF103473">
    <property type="entry name" value="MFS general substrate transporter"/>
    <property type="match status" value="1"/>
</dbReference>
<protein>
    <recommendedName>
        <fullName evidence="8">Major facilitator superfamily (MFS) profile domain-containing protein</fullName>
    </recommendedName>
</protein>
<dbReference type="PANTHER" id="PTHR23504">
    <property type="entry name" value="MAJOR FACILITATOR SUPERFAMILY DOMAIN-CONTAINING PROTEIN 10"/>
    <property type="match status" value="1"/>
</dbReference>
<feature type="transmembrane region" description="Helical" evidence="7">
    <location>
        <begin position="51"/>
        <end position="73"/>
    </location>
</feature>
<feature type="transmembrane region" description="Helical" evidence="7">
    <location>
        <begin position="85"/>
        <end position="109"/>
    </location>
</feature>
<feature type="transmembrane region" description="Helical" evidence="7">
    <location>
        <begin position="18"/>
        <end position="39"/>
    </location>
</feature>
<dbReference type="Proteomes" id="UP001234581">
    <property type="component" value="Unassembled WGS sequence"/>
</dbReference>
<dbReference type="Pfam" id="PF07690">
    <property type="entry name" value="MFS_1"/>
    <property type="match status" value="1"/>
</dbReference>
<dbReference type="GO" id="GO:0016020">
    <property type="term" value="C:membrane"/>
    <property type="evidence" value="ECO:0007669"/>
    <property type="project" value="UniProtKB-SubCell"/>
</dbReference>
<feature type="region of interest" description="Disordered" evidence="6">
    <location>
        <begin position="494"/>
        <end position="513"/>
    </location>
</feature>
<sequence length="513" mass="56834">MESTTKPPLPYRQLIPIFIARLTNPLGVAVIYPFLVPMVKQLSGHSDQEHVGYYTGLMSAAPGIGLIIGSIPWGALSDYIGRRKVLLMSFMGPIIGCLLLGLCRSIWWAIAARGIFGFLDNSLGVIISMLAEITKNNTEDQRAMVMSLTSIGYGVGICVGPLVGSFLMDPVNQYPGLFHHDGQIKTFLVTYPFFLPCFSIVLYSLFAGFITFFFVEETMEDTKKHQHNEEPATFIEETRVKRYSTFESPHKHTMQRQLPRQNMIQFDCSIFQRMRLALTPPVAHAISKSFLAVCAYLAFEVLFIVYATCEIPLGGLGFDPVEIAAAMSYLGMIKTFSLAIVVPFLVRCFGSVRLVWIVFIILSLCYTLLGMVHYFDVMDTPMVNYAVWISLIGLLTPIASLSSSTMTVSIVLVNNAARKNSPSLLGTTNGLEQFAVQCGRVVGSTAPTLFWGMFQDASWIPSSSRSTFPWGVLAIFNIAIAIWGVRMNPKDYEDNDTQSKNAANGCQRDNNNA</sequence>
<dbReference type="RefSeq" id="XP_058342159.1">
    <property type="nucleotide sequence ID" value="XM_058487082.1"/>
</dbReference>
<organism evidence="9 10">
    <name type="scientific">Lichtheimia ornata</name>
    <dbReference type="NCBI Taxonomy" id="688661"/>
    <lineage>
        <taxon>Eukaryota</taxon>
        <taxon>Fungi</taxon>
        <taxon>Fungi incertae sedis</taxon>
        <taxon>Mucoromycota</taxon>
        <taxon>Mucoromycotina</taxon>
        <taxon>Mucoromycetes</taxon>
        <taxon>Mucorales</taxon>
        <taxon>Lichtheimiaceae</taxon>
        <taxon>Lichtheimia</taxon>
    </lineage>
</organism>
<dbReference type="InterPro" id="IPR011701">
    <property type="entry name" value="MFS"/>
</dbReference>
<dbReference type="PROSITE" id="PS50850">
    <property type="entry name" value="MFS"/>
    <property type="match status" value="1"/>
</dbReference>
<gene>
    <name evidence="9" type="ORF">O0I10_007062</name>
</gene>
<keyword evidence="4 7" id="KW-1133">Transmembrane helix</keyword>
<dbReference type="GeneID" id="83214471"/>
<evidence type="ECO:0000256" key="3">
    <source>
        <dbReference type="ARBA" id="ARBA00022692"/>
    </source>
</evidence>
<dbReference type="InterPro" id="IPR020846">
    <property type="entry name" value="MFS_dom"/>
</dbReference>
<feature type="transmembrane region" description="Helical" evidence="7">
    <location>
        <begin position="188"/>
        <end position="215"/>
    </location>
</feature>
<comment type="subcellular location">
    <subcellularLocation>
        <location evidence="1">Membrane</location>
        <topology evidence="1">Multi-pass membrane protein</topology>
    </subcellularLocation>
</comment>
<feature type="domain" description="Major facilitator superfamily (MFS) profile" evidence="8">
    <location>
        <begin position="13"/>
        <end position="492"/>
    </location>
</feature>
<feature type="transmembrane region" description="Helical" evidence="7">
    <location>
        <begin position="387"/>
        <end position="413"/>
    </location>
</feature>
<evidence type="ECO:0000256" key="2">
    <source>
        <dbReference type="ARBA" id="ARBA00022448"/>
    </source>
</evidence>
<dbReference type="Gene3D" id="1.20.1250.20">
    <property type="entry name" value="MFS general substrate transporter like domains"/>
    <property type="match status" value="1"/>
</dbReference>
<dbReference type="InterPro" id="IPR036259">
    <property type="entry name" value="MFS_trans_sf"/>
</dbReference>
<feature type="transmembrane region" description="Helical" evidence="7">
    <location>
        <begin position="115"/>
        <end position="133"/>
    </location>
</feature>
<dbReference type="AlphaFoldDB" id="A0AAD7XY76"/>
<evidence type="ECO:0000256" key="7">
    <source>
        <dbReference type="SAM" id="Phobius"/>
    </source>
</evidence>
<feature type="transmembrane region" description="Helical" evidence="7">
    <location>
        <begin position="326"/>
        <end position="346"/>
    </location>
</feature>
<evidence type="ECO:0000256" key="1">
    <source>
        <dbReference type="ARBA" id="ARBA00004141"/>
    </source>
</evidence>
<evidence type="ECO:0000313" key="9">
    <source>
        <dbReference type="EMBL" id="KAJ8657246.1"/>
    </source>
</evidence>
<feature type="transmembrane region" description="Helical" evidence="7">
    <location>
        <begin position="145"/>
        <end position="168"/>
    </location>
</feature>
<evidence type="ECO:0000313" key="10">
    <source>
        <dbReference type="Proteomes" id="UP001234581"/>
    </source>
</evidence>
<feature type="transmembrane region" description="Helical" evidence="7">
    <location>
        <begin position="353"/>
        <end position="375"/>
    </location>
</feature>
<dbReference type="PANTHER" id="PTHR23504:SF15">
    <property type="entry name" value="MAJOR FACILITATOR SUPERFAMILY (MFS) PROFILE DOMAIN-CONTAINING PROTEIN"/>
    <property type="match status" value="1"/>
</dbReference>
<proteinExistence type="predicted"/>
<dbReference type="GO" id="GO:0022857">
    <property type="term" value="F:transmembrane transporter activity"/>
    <property type="evidence" value="ECO:0007669"/>
    <property type="project" value="InterPro"/>
</dbReference>
<keyword evidence="10" id="KW-1185">Reference proteome</keyword>
<dbReference type="EMBL" id="JARTCD010000033">
    <property type="protein sequence ID" value="KAJ8657246.1"/>
    <property type="molecule type" value="Genomic_DNA"/>
</dbReference>
<evidence type="ECO:0000259" key="8">
    <source>
        <dbReference type="PROSITE" id="PS50850"/>
    </source>
</evidence>
<feature type="transmembrane region" description="Helical" evidence="7">
    <location>
        <begin position="282"/>
        <end position="306"/>
    </location>
</feature>
<keyword evidence="3 7" id="KW-0812">Transmembrane</keyword>